<reference evidence="3" key="1">
    <citation type="journal article" date="2023" name="Commun. Biol.">
        <title>Genome analysis of Parmales, the sister group of diatoms, reveals the evolutionary specialization of diatoms from phago-mixotrophs to photoautotrophs.</title>
        <authorList>
            <person name="Ban H."/>
            <person name="Sato S."/>
            <person name="Yoshikawa S."/>
            <person name="Yamada K."/>
            <person name="Nakamura Y."/>
            <person name="Ichinomiya M."/>
            <person name="Sato N."/>
            <person name="Blanc-Mathieu R."/>
            <person name="Endo H."/>
            <person name="Kuwata A."/>
            <person name="Ogata H."/>
        </authorList>
    </citation>
    <scope>NUCLEOTIDE SEQUENCE [LARGE SCALE GENOMIC DNA]</scope>
    <source>
        <strain evidence="3">NIES 3699</strain>
    </source>
</reference>
<evidence type="ECO:0000313" key="2">
    <source>
        <dbReference type="EMBL" id="GMI06823.1"/>
    </source>
</evidence>
<comment type="caution">
    <text evidence="2">The sequence shown here is derived from an EMBL/GenBank/DDBJ whole genome shotgun (WGS) entry which is preliminary data.</text>
</comment>
<sequence>MCGRVGEVEGERERREGYGKECWRVLRKCEEELEKLKSEEEFRRSGMLMHDAFTSAMCPLEFWKLSYSKNHIVEEEEEDEEENMKVNVGGIKVGDWALFLRTPGDMFVAFCTKGEKYFLNLEGREGRSDKFIVGKVVMIEGEEVWAEERKP</sequence>
<accession>A0A9W7CJ87</accession>
<organism evidence="2 3">
    <name type="scientific">Triparma verrucosa</name>
    <dbReference type="NCBI Taxonomy" id="1606542"/>
    <lineage>
        <taxon>Eukaryota</taxon>
        <taxon>Sar</taxon>
        <taxon>Stramenopiles</taxon>
        <taxon>Ochrophyta</taxon>
        <taxon>Bolidophyceae</taxon>
        <taxon>Parmales</taxon>
        <taxon>Triparmaceae</taxon>
        <taxon>Triparma</taxon>
    </lineage>
</organism>
<keyword evidence="3" id="KW-1185">Reference proteome</keyword>
<feature type="domain" description="Autophagy-related protein 11 C-terminal" evidence="1">
    <location>
        <begin position="74"/>
        <end position="146"/>
    </location>
</feature>
<dbReference type="EMBL" id="BRXX01000355">
    <property type="protein sequence ID" value="GMI06823.1"/>
    <property type="molecule type" value="Genomic_DNA"/>
</dbReference>
<proteinExistence type="predicted"/>
<evidence type="ECO:0000259" key="1">
    <source>
        <dbReference type="Pfam" id="PF10377"/>
    </source>
</evidence>
<dbReference type="InterPro" id="IPR019460">
    <property type="entry name" value="Atg11_C"/>
</dbReference>
<dbReference type="Proteomes" id="UP001165160">
    <property type="component" value="Unassembled WGS sequence"/>
</dbReference>
<dbReference type="Pfam" id="PF10377">
    <property type="entry name" value="ATG11"/>
    <property type="match status" value="1"/>
</dbReference>
<evidence type="ECO:0000313" key="3">
    <source>
        <dbReference type="Proteomes" id="UP001165160"/>
    </source>
</evidence>
<name>A0A9W7CJ87_9STRA</name>
<dbReference type="AlphaFoldDB" id="A0A9W7CJ87"/>
<protein>
    <recommendedName>
        <fullName evidence="1">Autophagy-related protein 11 C-terminal domain-containing protein</fullName>
    </recommendedName>
</protein>
<gene>
    <name evidence="2" type="ORF">TrVE_jg14389</name>
</gene>